<dbReference type="Proteomes" id="UP000663877">
    <property type="component" value="Unassembled WGS sequence"/>
</dbReference>
<dbReference type="SUPFAM" id="SSF50494">
    <property type="entry name" value="Trypsin-like serine proteases"/>
    <property type="match status" value="1"/>
</dbReference>
<dbReference type="PROSITE" id="PS50240">
    <property type="entry name" value="TRYPSIN_DOM"/>
    <property type="match status" value="1"/>
</dbReference>
<feature type="signal peptide" evidence="7">
    <location>
        <begin position="1"/>
        <end position="18"/>
    </location>
</feature>
<accession>A0A816D8Q7</accession>
<dbReference type="CDD" id="cd00190">
    <property type="entry name" value="Tryp_SPc"/>
    <property type="match status" value="1"/>
</dbReference>
<evidence type="ECO:0000313" key="9">
    <source>
        <dbReference type="EMBL" id="CAF1448770.1"/>
    </source>
</evidence>
<dbReference type="Pfam" id="PF00089">
    <property type="entry name" value="Trypsin"/>
    <property type="match status" value="1"/>
</dbReference>
<dbReference type="FunFam" id="2.40.10.10:FF:000120">
    <property type="entry name" value="Putative serine protease"/>
    <property type="match status" value="1"/>
</dbReference>
<protein>
    <recommendedName>
        <fullName evidence="8">Peptidase S1 domain-containing protein</fullName>
    </recommendedName>
</protein>
<reference evidence="10" key="1">
    <citation type="submission" date="2021-02" db="EMBL/GenBank/DDBJ databases">
        <authorList>
            <person name="Nowell W R."/>
        </authorList>
    </citation>
    <scope>NUCLEOTIDE SEQUENCE</scope>
</reference>
<dbReference type="Gene3D" id="2.40.10.10">
    <property type="entry name" value="Trypsin-like serine proteases"/>
    <property type="match status" value="1"/>
</dbReference>
<dbReference type="GO" id="GO:0006508">
    <property type="term" value="P:proteolysis"/>
    <property type="evidence" value="ECO:0007669"/>
    <property type="project" value="UniProtKB-KW"/>
</dbReference>
<evidence type="ECO:0000259" key="8">
    <source>
        <dbReference type="PROSITE" id="PS50240"/>
    </source>
</evidence>
<dbReference type="AlphaFoldDB" id="A0A816D8Q7"/>
<name>A0A816D8Q7_9BILA</name>
<dbReference type="InterPro" id="IPR033116">
    <property type="entry name" value="TRYPSIN_SER"/>
</dbReference>
<feature type="domain" description="Peptidase S1" evidence="8">
    <location>
        <begin position="41"/>
        <end position="280"/>
    </location>
</feature>
<dbReference type="PROSITE" id="PS00134">
    <property type="entry name" value="TRYPSIN_HIS"/>
    <property type="match status" value="1"/>
</dbReference>
<dbReference type="Proteomes" id="UP000663832">
    <property type="component" value="Unassembled WGS sequence"/>
</dbReference>
<dbReference type="InterPro" id="IPR001254">
    <property type="entry name" value="Trypsin_dom"/>
</dbReference>
<keyword evidence="1 6" id="KW-0645">Protease</keyword>
<dbReference type="PROSITE" id="PS00135">
    <property type="entry name" value="TRYPSIN_SER"/>
    <property type="match status" value="1"/>
</dbReference>
<evidence type="ECO:0000256" key="1">
    <source>
        <dbReference type="ARBA" id="ARBA00022670"/>
    </source>
</evidence>
<dbReference type="SMART" id="SM00020">
    <property type="entry name" value="Tryp_SPc"/>
    <property type="match status" value="1"/>
</dbReference>
<dbReference type="GO" id="GO:0004252">
    <property type="term" value="F:serine-type endopeptidase activity"/>
    <property type="evidence" value="ECO:0007669"/>
    <property type="project" value="InterPro"/>
</dbReference>
<evidence type="ECO:0000256" key="5">
    <source>
        <dbReference type="ARBA" id="ARBA00023157"/>
    </source>
</evidence>
<keyword evidence="2 7" id="KW-0732">Signal</keyword>
<dbReference type="OrthoDB" id="6380398at2759"/>
<dbReference type="EMBL" id="CAJNOI010001942">
    <property type="protein sequence ID" value="CAF1448770.1"/>
    <property type="molecule type" value="Genomic_DNA"/>
</dbReference>
<evidence type="ECO:0000256" key="4">
    <source>
        <dbReference type="ARBA" id="ARBA00022825"/>
    </source>
</evidence>
<keyword evidence="4 6" id="KW-0720">Serine protease</keyword>
<proteinExistence type="predicted"/>
<dbReference type="EMBL" id="CAJNOM010002269">
    <property type="protein sequence ID" value="CAF1629892.1"/>
    <property type="molecule type" value="Genomic_DNA"/>
</dbReference>
<dbReference type="InterPro" id="IPR018114">
    <property type="entry name" value="TRYPSIN_HIS"/>
</dbReference>
<evidence type="ECO:0000256" key="2">
    <source>
        <dbReference type="ARBA" id="ARBA00022729"/>
    </source>
</evidence>
<keyword evidence="5" id="KW-1015">Disulfide bond</keyword>
<keyword evidence="3 6" id="KW-0378">Hydrolase</keyword>
<comment type="caution">
    <text evidence="10">The sequence shown here is derived from an EMBL/GenBank/DDBJ whole genome shotgun (WGS) entry which is preliminary data.</text>
</comment>
<gene>
    <name evidence="9" type="ORF">BJG266_LOCUS40310</name>
    <name evidence="10" type="ORF">QVE165_LOCUS57185</name>
</gene>
<sequence>MITVWMTLLLVTIGPSYQYNYSCDSGATCGCSSSSQLVTRILGGETAGANNWGWVVSVKVETSGDRVKLCGGSILSSTWIITAAHCVSGVTASKVTIYAGSNAKYDGQSRVASTITVHPSYNSNTKADDIALIQLSTPLTMSTAVKPICIPSVSSATLAAGEWPPANLYVVAVGWGQLQANGRLPRYLREVTLQTIAYAASTCSNVLKDPQKQLCAGVPGGGKGTCKGDSGGPLMMFTTSNQWELIGLPSYGRHPCAGAKAMGVYTRVAYYQSWINQTTSNAYVNPQSSASAKVDPSNSTWGNTTSLSDDTFTSSSSSTFVFFHFFSLCFFLIYS</sequence>
<keyword evidence="11" id="KW-1185">Reference proteome</keyword>
<evidence type="ECO:0000313" key="10">
    <source>
        <dbReference type="EMBL" id="CAF1629892.1"/>
    </source>
</evidence>
<evidence type="ECO:0000256" key="6">
    <source>
        <dbReference type="RuleBase" id="RU363034"/>
    </source>
</evidence>
<dbReference type="PRINTS" id="PR00722">
    <property type="entry name" value="CHYMOTRYPSIN"/>
</dbReference>
<dbReference type="InterPro" id="IPR009003">
    <property type="entry name" value="Peptidase_S1_PA"/>
</dbReference>
<feature type="chain" id="PRO_5035608930" description="Peptidase S1 domain-containing protein" evidence="7">
    <location>
        <begin position="19"/>
        <end position="335"/>
    </location>
</feature>
<dbReference type="PANTHER" id="PTHR24253:SF153">
    <property type="entry name" value="SERINE PROTEASE HEPSIN"/>
    <property type="match status" value="1"/>
</dbReference>
<evidence type="ECO:0000256" key="7">
    <source>
        <dbReference type="SAM" id="SignalP"/>
    </source>
</evidence>
<dbReference type="InterPro" id="IPR001314">
    <property type="entry name" value="Peptidase_S1A"/>
</dbReference>
<organism evidence="10 11">
    <name type="scientific">Adineta steineri</name>
    <dbReference type="NCBI Taxonomy" id="433720"/>
    <lineage>
        <taxon>Eukaryota</taxon>
        <taxon>Metazoa</taxon>
        <taxon>Spiralia</taxon>
        <taxon>Gnathifera</taxon>
        <taxon>Rotifera</taxon>
        <taxon>Eurotatoria</taxon>
        <taxon>Bdelloidea</taxon>
        <taxon>Adinetida</taxon>
        <taxon>Adinetidae</taxon>
        <taxon>Adineta</taxon>
    </lineage>
</organism>
<dbReference type="InterPro" id="IPR043504">
    <property type="entry name" value="Peptidase_S1_PA_chymotrypsin"/>
</dbReference>
<dbReference type="PANTHER" id="PTHR24253">
    <property type="entry name" value="TRANSMEMBRANE PROTEASE SERINE"/>
    <property type="match status" value="1"/>
</dbReference>
<evidence type="ECO:0000313" key="11">
    <source>
        <dbReference type="Proteomes" id="UP000663832"/>
    </source>
</evidence>
<evidence type="ECO:0000256" key="3">
    <source>
        <dbReference type="ARBA" id="ARBA00022801"/>
    </source>
</evidence>